<evidence type="ECO:0000259" key="4">
    <source>
        <dbReference type="PROSITE" id="PS50893"/>
    </source>
</evidence>
<comment type="caution">
    <text evidence="5">The sequence shown here is derived from an EMBL/GenBank/DDBJ whole genome shotgun (WGS) entry which is preliminary data.</text>
</comment>
<dbReference type="SMART" id="SM00382">
    <property type="entry name" value="AAA"/>
    <property type="match status" value="1"/>
</dbReference>
<dbReference type="PROSITE" id="PS50893">
    <property type="entry name" value="ABC_TRANSPORTER_2"/>
    <property type="match status" value="1"/>
</dbReference>
<evidence type="ECO:0000256" key="2">
    <source>
        <dbReference type="ARBA" id="ARBA00022741"/>
    </source>
</evidence>
<organism evidence="5 6">
    <name type="scientific">Intestinibacter bartlettii</name>
    <dbReference type="NCBI Taxonomy" id="261299"/>
    <lineage>
        <taxon>Bacteria</taxon>
        <taxon>Bacillati</taxon>
        <taxon>Bacillota</taxon>
        <taxon>Clostridia</taxon>
        <taxon>Peptostreptococcales</taxon>
        <taxon>Peptostreptococcaceae</taxon>
        <taxon>Intestinibacter</taxon>
    </lineage>
</organism>
<gene>
    <name evidence="5" type="ORF">KQI20_04750</name>
</gene>
<reference evidence="5 6" key="1">
    <citation type="submission" date="2021-06" db="EMBL/GenBank/DDBJ databases">
        <authorList>
            <person name="Sun Q."/>
            <person name="Li D."/>
        </authorList>
    </citation>
    <scope>NUCLEOTIDE SEQUENCE [LARGE SCALE GENOMIC DNA]</scope>
    <source>
        <strain evidence="5 6">N19</strain>
    </source>
</reference>
<dbReference type="InterPro" id="IPR003439">
    <property type="entry name" value="ABC_transporter-like_ATP-bd"/>
</dbReference>
<evidence type="ECO:0000256" key="1">
    <source>
        <dbReference type="ARBA" id="ARBA00022448"/>
    </source>
</evidence>
<dbReference type="InterPro" id="IPR017871">
    <property type="entry name" value="ABC_transporter-like_CS"/>
</dbReference>
<accession>A0ABS6DVZ9</accession>
<dbReference type="Pfam" id="PF00005">
    <property type="entry name" value="ABC_tran"/>
    <property type="match status" value="1"/>
</dbReference>
<dbReference type="GO" id="GO:0005524">
    <property type="term" value="F:ATP binding"/>
    <property type="evidence" value="ECO:0007669"/>
    <property type="project" value="UniProtKB-KW"/>
</dbReference>
<keyword evidence="6" id="KW-1185">Reference proteome</keyword>
<proteinExistence type="predicted"/>
<dbReference type="InterPro" id="IPR003593">
    <property type="entry name" value="AAA+_ATPase"/>
</dbReference>
<dbReference type="PANTHER" id="PTHR45772">
    <property type="entry name" value="CONSERVED COMPONENT OF ABC TRANSPORTER FOR NATURAL AMINO ACIDS-RELATED"/>
    <property type="match status" value="1"/>
</dbReference>
<keyword evidence="1" id="KW-0813">Transport</keyword>
<dbReference type="PROSITE" id="PS00211">
    <property type="entry name" value="ABC_TRANSPORTER_1"/>
    <property type="match status" value="1"/>
</dbReference>
<dbReference type="Proteomes" id="UP001196301">
    <property type="component" value="Unassembled WGS sequence"/>
</dbReference>
<keyword evidence="2" id="KW-0547">Nucleotide-binding</keyword>
<evidence type="ECO:0000256" key="3">
    <source>
        <dbReference type="ARBA" id="ARBA00022840"/>
    </source>
</evidence>
<keyword evidence="3 5" id="KW-0067">ATP-binding</keyword>
<feature type="domain" description="ABC transporter" evidence="4">
    <location>
        <begin position="2"/>
        <end position="238"/>
    </location>
</feature>
<evidence type="ECO:0000313" key="6">
    <source>
        <dbReference type="Proteomes" id="UP001196301"/>
    </source>
</evidence>
<dbReference type="InterPro" id="IPR051120">
    <property type="entry name" value="ABC_AA/LPS_Transport"/>
</dbReference>
<dbReference type="RefSeq" id="WP_216568881.1">
    <property type="nucleotide sequence ID" value="NZ_JAHLOQ010000008.1"/>
</dbReference>
<evidence type="ECO:0000313" key="5">
    <source>
        <dbReference type="EMBL" id="MBU5335744.1"/>
    </source>
</evidence>
<sequence>MLELKNITFKVDNLDGKGEITILDNVSFKIEKGKILIITGPNGGGKSTLAKIIMGIEKPTSGQILFDGQDVTNLSITERARLGIGYAFQQPPRFKGVTVKKLLNLASGNKLNDDACCEYLTNVGLCSKEYLKRDVDASLSGGELKRIEIASLMARNPKLAIYDEPEAGIDLWSFSMLVDSFQKFKENKDQTVVIISHQERIIDLADELMIIADGKVQNKGTKEEIMPMIQSGTTNCGCPIKEVALTHER</sequence>
<protein>
    <submittedName>
        <fullName evidence="5">ATP-binding cassette domain-containing protein</fullName>
    </submittedName>
</protein>
<name>A0ABS6DVZ9_9FIRM</name>
<dbReference type="EMBL" id="JAHLOQ010000008">
    <property type="protein sequence ID" value="MBU5335744.1"/>
    <property type="molecule type" value="Genomic_DNA"/>
</dbReference>